<evidence type="ECO:0000313" key="2">
    <source>
        <dbReference type="Proteomes" id="UP000688137"/>
    </source>
</evidence>
<dbReference type="EMBL" id="CAJJDM010000043">
    <property type="protein sequence ID" value="CAD8069287.1"/>
    <property type="molecule type" value="Genomic_DNA"/>
</dbReference>
<organism evidence="1 2">
    <name type="scientific">Paramecium primaurelia</name>
    <dbReference type="NCBI Taxonomy" id="5886"/>
    <lineage>
        <taxon>Eukaryota</taxon>
        <taxon>Sar</taxon>
        <taxon>Alveolata</taxon>
        <taxon>Ciliophora</taxon>
        <taxon>Intramacronucleata</taxon>
        <taxon>Oligohymenophorea</taxon>
        <taxon>Peniculida</taxon>
        <taxon>Parameciidae</taxon>
        <taxon>Paramecium</taxon>
    </lineage>
</organism>
<keyword evidence="2" id="KW-1185">Reference proteome</keyword>
<name>A0A8S1LNJ0_PARPR</name>
<protein>
    <submittedName>
        <fullName evidence="1">Uncharacterized protein</fullName>
    </submittedName>
</protein>
<proteinExistence type="predicted"/>
<dbReference type="Proteomes" id="UP000688137">
    <property type="component" value="Unassembled WGS sequence"/>
</dbReference>
<accession>A0A8S1LNJ0</accession>
<reference evidence="1" key="1">
    <citation type="submission" date="2021-01" db="EMBL/GenBank/DDBJ databases">
        <authorList>
            <consortium name="Genoscope - CEA"/>
            <person name="William W."/>
        </authorList>
    </citation>
    <scope>NUCLEOTIDE SEQUENCE</scope>
</reference>
<sequence>MQETKTNLKGFRTIIAQKKDRISHNYQHSIQNRSFQIEGTKVLNQTNQVEQQKENETKMPSKYKFQNLFRQHRLSLQNEKYNKILSNTQFTRRNFTHQRPSVLNVEFSIDQNILRNKSIEMNSLKRPQRIKQKKIDAEMNERERFYTVQFITKSEGKYENRNLLELNVLKYQKLSHSPKYSNRQPKKNIKYYENKKKEKNSNIILQGIL</sequence>
<gene>
    <name evidence="1" type="ORF">PPRIM_AZ9-3.1.T0430291</name>
</gene>
<dbReference type="AlphaFoldDB" id="A0A8S1LNJ0"/>
<comment type="caution">
    <text evidence="1">The sequence shown here is derived from an EMBL/GenBank/DDBJ whole genome shotgun (WGS) entry which is preliminary data.</text>
</comment>
<evidence type="ECO:0000313" key="1">
    <source>
        <dbReference type="EMBL" id="CAD8069287.1"/>
    </source>
</evidence>
<dbReference type="OMA" id="KYENRNL"/>